<evidence type="ECO:0000256" key="6">
    <source>
        <dbReference type="ARBA" id="ARBA00022842"/>
    </source>
</evidence>
<comment type="catalytic activity">
    <reaction evidence="9 10">
        <text>oxaloacetate + phosphate = phosphoenolpyruvate + hydrogencarbonate</text>
        <dbReference type="Rhea" id="RHEA:28370"/>
        <dbReference type="ChEBI" id="CHEBI:16452"/>
        <dbReference type="ChEBI" id="CHEBI:17544"/>
        <dbReference type="ChEBI" id="CHEBI:43474"/>
        <dbReference type="ChEBI" id="CHEBI:58702"/>
        <dbReference type="EC" id="4.1.1.31"/>
    </reaction>
</comment>
<dbReference type="PROSITE" id="PS00393">
    <property type="entry name" value="PEPCASE_2"/>
    <property type="match status" value="1"/>
</dbReference>
<keyword evidence="6 10" id="KW-0460">Magnesium</keyword>
<organism evidence="12 13">
    <name type="scientific">Aureliella helgolandensis</name>
    <dbReference type="NCBI Taxonomy" id="2527968"/>
    <lineage>
        <taxon>Bacteria</taxon>
        <taxon>Pseudomonadati</taxon>
        <taxon>Planctomycetota</taxon>
        <taxon>Planctomycetia</taxon>
        <taxon>Pirellulales</taxon>
        <taxon>Pirellulaceae</taxon>
        <taxon>Aureliella</taxon>
    </lineage>
</organism>
<evidence type="ECO:0000256" key="3">
    <source>
        <dbReference type="ARBA" id="ARBA00008346"/>
    </source>
</evidence>
<evidence type="ECO:0000256" key="2">
    <source>
        <dbReference type="ARBA" id="ARBA00003670"/>
    </source>
</evidence>
<evidence type="ECO:0000256" key="9">
    <source>
        <dbReference type="ARBA" id="ARBA00048995"/>
    </source>
</evidence>
<dbReference type="GO" id="GO:0005829">
    <property type="term" value="C:cytosol"/>
    <property type="evidence" value="ECO:0007669"/>
    <property type="project" value="TreeGrafter"/>
</dbReference>
<dbReference type="KEGG" id="ahel:Q31a_31300"/>
<gene>
    <name evidence="10 12" type="primary">ppc</name>
    <name evidence="12" type="ORF">Q31a_31300</name>
</gene>
<comment type="function">
    <text evidence="2 10">Forms oxaloacetate, a four-carbon dicarboxylic acid source for the tricarboxylic acid cycle.</text>
</comment>
<keyword evidence="12" id="KW-0670">Pyruvate</keyword>
<evidence type="ECO:0000256" key="11">
    <source>
        <dbReference type="PROSITE-ProRule" id="PRU10112"/>
    </source>
</evidence>
<dbReference type="Gene3D" id="1.20.1440.90">
    <property type="entry name" value="Phosphoenolpyruvate/pyruvate domain"/>
    <property type="match status" value="1"/>
</dbReference>
<dbReference type="PRINTS" id="PR00150">
    <property type="entry name" value="PEPCARBXLASE"/>
</dbReference>
<dbReference type="GO" id="GO:0008964">
    <property type="term" value="F:phosphoenolpyruvate carboxylase activity"/>
    <property type="evidence" value="ECO:0007669"/>
    <property type="project" value="UniProtKB-UniRule"/>
</dbReference>
<evidence type="ECO:0000256" key="4">
    <source>
        <dbReference type="ARBA" id="ARBA00012305"/>
    </source>
</evidence>
<dbReference type="PANTHER" id="PTHR30523:SF6">
    <property type="entry name" value="PHOSPHOENOLPYRUVATE CARBOXYLASE"/>
    <property type="match status" value="1"/>
</dbReference>
<keyword evidence="7 10" id="KW-0456">Lyase</keyword>
<sequence>MVESLTNSDSEMKSIENDQTLDRLVELLDLVVREQVGESLADTMQRIRRLAVERRAGLPDAESRLNEELIRLNSCDMRAVIRWLSLFFDLANVAEERQRIDVLKDRDNAARANGIPRSESIAESVVELQRQGVSASEMQRWLDRLRIEPVFTAHPSEAKRRTTRQLLRRIRQLLPKIATNESDSAETELLANLTVLWQSDLVRPERPPVMSEVSRGLYFASTLWDVVPQTYHEMRSALQRVYPNHHFEIPRFLSFGTWIGGDRDGHPFVTGEVTRETFSRLRRAALDGHVAECRKLHNQLVISDQQVDSDQALRDCIERCAKRWPELSRRLTSVSKAETYRRFTRMLEFRLERTIASSKACEREDGAYESLSEFRGELSVLRESILAHRGRRVVEQYLQPWIDLVDTFGFHFAALDIRQNSEVHRTCLQEVLALQATDDAPTGPVAIEDFLEREATPRRIDLDQLTAPSREVFDTFTLLVEEYARWGQAPIGGYIISMTHSAADVLTVLWLWRTAWSQRFEGSSKAPYLPIMPLFETIDDLRNAADILNQLFTAPVYQKYLSGHGPRQQTVMVGYSDSTKDGGYLTACWELHQAQERLAAVATQHHCELTVFHGRGGALGRGGGPAARAIRSLPQQAVGGRLRVTEQGEVLSERYDDPIIAHRHIEQIVHATLLVSATPSITPESTWTAAMDQLSAGSLRKYRELVEHPGFLDYFDCATPISEIESLPIGSRPARRGARKSLSDLRAIPWTFAWTQSRHVLPAWFGLGTAVRKFVDSHDGVWSMLRLMYRDWPMFRALIDNAELALAKADMRIARSYAALVGDAESQEVWQMISDEFDQSRGAILLIKKTQELLADIAWLRASVLTRNPSVDPLNLAQISLLSRLRTAEKADDADELTDLVRHSIQGIAAGLRTTG</sequence>
<dbReference type="GO" id="GO:0000287">
    <property type="term" value="F:magnesium ion binding"/>
    <property type="evidence" value="ECO:0007669"/>
    <property type="project" value="UniProtKB-UniRule"/>
</dbReference>
<protein>
    <recommendedName>
        <fullName evidence="5 10">Phosphoenolpyruvate carboxylase</fullName>
        <shortName evidence="10">PEPC</shortName>
        <shortName evidence="10">PEPCase</shortName>
        <ecNumber evidence="4 10">4.1.1.31</ecNumber>
    </recommendedName>
</protein>
<dbReference type="Proteomes" id="UP000318017">
    <property type="component" value="Chromosome"/>
</dbReference>
<comment type="subunit">
    <text evidence="10">Homotetramer.</text>
</comment>
<dbReference type="InterPro" id="IPR021135">
    <property type="entry name" value="PEP_COase"/>
</dbReference>
<evidence type="ECO:0000256" key="7">
    <source>
        <dbReference type="ARBA" id="ARBA00023239"/>
    </source>
</evidence>
<feature type="active site" evidence="10">
    <location>
        <position position="154"/>
    </location>
</feature>
<keyword evidence="13" id="KW-1185">Reference proteome</keyword>
<evidence type="ECO:0000256" key="10">
    <source>
        <dbReference type="HAMAP-Rule" id="MF_00595"/>
    </source>
</evidence>
<comment type="cofactor">
    <cofactor evidence="1 10">
        <name>Mg(2+)</name>
        <dbReference type="ChEBI" id="CHEBI:18420"/>
    </cofactor>
</comment>
<evidence type="ECO:0000256" key="1">
    <source>
        <dbReference type="ARBA" id="ARBA00001946"/>
    </source>
</evidence>
<dbReference type="AlphaFoldDB" id="A0A518G894"/>
<dbReference type="HAMAP" id="MF_00595">
    <property type="entry name" value="PEPcase_type1"/>
    <property type="match status" value="1"/>
</dbReference>
<evidence type="ECO:0000256" key="8">
    <source>
        <dbReference type="ARBA" id="ARBA00023300"/>
    </source>
</evidence>
<dbReference type="PANTHER" id="PTHR30523">
    <property type="entry name" value="PHOSPHOENOLPYRUVATE CARBOXYLASE"/>
    <property type="match status" value="1"/>
</dbReference>
<dbReference type="NCBIfam" id="NF000584">
    <property type="entry name" value="PRK00009.1"/>
    <property type="match status" value="1"/>
</dbReference>
<dbReference type="GO" id="GO:0006099">
    <property type="term" value="P:tricarboxylic acid cycle"/>
    <property type="evidence" value="ECO:0007669"/>
    <property type="project" value="InterPro"/>
</dbReference>
<evidence type="ECO:0000256" key="5">
    <source>
        <dbReference type="ARBA" id="ARBA00022419"/>
    </source>
</evidence>
<accession>A0A518G894</accession>
<dbReference type="EMBL" id="CP036298">
    <property type="protein sequence ID" value="QDV24808.1"/>
    <property type="molecule type" value="Genomic_DNA"/>
</dbReference>
<dbReference type="SUPFAM" id="SSF51621">
    <property type="entry name" value="Phosphoenolpyruvate/pyruvate domain"/>
    <property type="match status" value="1"/>
</dbReference>
<dbReference type="EC" id="4.1.1.31" evidence="4 10"/>
<dbReference type="GO" id="GO:0015977">
    <property type="term" value="P:carbon fixation"/>
    <property type="evidence" value="ECO:0007669"/>
    <property type="project" value="UniProtKB-UniRule"/>
</dbReference>
<name>A0A518G894_9BACT</name>
<evidence type="ECO:0000313" key="12">
    <source>
        <dbReference type="EMBL" id="QDV24808.1"/>
    </source>
</evidence>
<dbReference type="InterPro" id="IPR033129">
    <property type="entry name" value="PEPCASE_His_AS"/>
</dbReference>
<dbReference type="InterPro" id="IPR015813">
    <property type="entry name" value="Pyrv/PenolPyrv_kinase-like_dom"/>
</dbReference>
<evidence type="ECO:0000313" key="13">
    <source>
        <dbReference type="Proteomes" id="UP000318017"/>
    </source>
</evidence>
<comment type="similarity">
    <text evidence="3 10">Belongs to the PEPCase type 1 family.</text>
</comment>
<dbReference type="Pfam" id="PF00311">
    <property type="entry name" value="PEPcase"/>
    <property type="match status" value="1"/>
</dbReference>
<reference evidence="12 13" key="1">
    <citation type="submission" date="2019-02" db="EMBL/GenBank/DDBJ databases">
        <title>Deep-cultivation of Planctomycetes and their phenomic and genomic characterization uncovers novel biology.</title>
        <authorList>
            <person name="Wiegand S."/>
            <person name="Jogler M."/>
            <person name="Boedeker C."/>
            <person name="Pinto D."/>
            <person name="Vollmers J."/>
            <person name="Rivas-Marin E."/>
            <person name="Kohn T."/>
            <person name="Peeters S.H."/>
            <person name="Heuer A."/>
            <person name="Rast P."/>
            <person name="Oberbeckmann S."/>
            <person name="Bunk B."/>
            <person name="Jeske O."/>
            <person name="Meyerdierks A."/>
            <person name="Storesund J.E."/>
            <person name="Kallscheuer N."/>
            <person name="Luecker S."/>
            <person name="Lage O.M."/>
            <person name="Pohl T."/>
            <person name="Merkel B.J."/>
            <person name="Hornburger P."/>
            <person name="Mueller R.-W."/>
            <person name="Bruemmer F."/>
            <person name="Labrenz M."/>
            <person name="Spormann A.M."/>
            <person name="Op den Camp H."/>
            <person name="Overmann J."/>
            <person name="Amann R."/>
            <person name="Jetten M.S.M."/>
            <person name="Mascher T."/>
            <person name="Medema M.H."/>
            <person name="Devos D.P."/>
            <person name="Kaster A.-K."/>
            <person name="Ovreas L."/>
            <person name="Rohde M."/>
            <person name="Galperin M.Y."/>
            <person name="Jogler C."/>
        </authorList>
    </citation>
    <scope>NUCLEOTIDE SEQUENCE [LARGE SCALE GENOMIC DNA]</scope>
    <source>
        <strain evidence="12 13">Q31a</strain>
    </source>
</reference>
<proteinExistence type="inferred from homology"/>
<dbReference type="InterPro" id="IPR022805">
    <property type="entry name" value="PEP_COase_bac/pln-type"/>
</dbReference>
<feature type="active site" evidence="10 11">
    <location>
        <position position="580"/>
    </location>
</feature>
<dbReference type="GO" id="GO:0006107">
    <property type="term" value="P:oxaloacetate metabolic process"/>
    <property type="evidence" value="ECO:0007669"/>
    <property type="project" value="UniProtKB-UniRule"/>
</dbReference>
<keyword evidence="8 10" id="KW-0120">Carbon dioxide fixation</keyword>